<feature type="domain" description="Capsule synthesis protein CapA" evidence="2">
    <location>
        <begin position="4"/>
        <end position="245"/>
    </location>
</feature>
<dbReference type="InterPro" id="IPR052169">
    <property type="entry name" value="CW_Biosynth-Accessory"/>
</dbReference>
<dbReference type="AlphaFoldDB" id="A0A7D9H3D9"/>
<protein>
    <submittedName>
        <fullName evidence="3">Capsule synthesis protein, CapA</fullName>
    </submittedName>
</protein>
<gene>
    <name evidence="3" type="ORF">JTBM06_V1_20035</name>
</gene>
<evidence type="ECO:0000313" key="3">
    <source>
        <dbReference type="EMBL" id="VUX55414.1"/>
    </source>
</evidence>
<name>A0A7D9H3D9_9GAMM</name>
<organism evidence="3">
    <name type="scientific">uncultured Woeseiaceae bacterium</name>
    <dbReference type="NCBI Taxonomy" id="1983305"/>
    <lineage>
        <taxon>Bacteria</taxon>
        <taxon>Pseudomonadati</taxon>
        <taxon>Pseudomonadota</taxon>
        <taxon>Gammaproteobacteria</taxon>
        <taxon>Woeseiales</taxon>
        <taxon>Woeseiaceae</taxon>
        <taxon>environmental samples</taxon>
    </lineage>
</organism>
<dbReference type="PANTHER" id="PTHR33393:SF11">
    <property type="entry name" value="POLYGLUTAMINE SYNTHESIS ACCESSORY PROTEIN RV0574C-RELATED"/>
    <property type="match status" value="1"/>
</dbReference>
<dbReference type="Pfam" id="PF09587">
    <property type="entry name" value="PGA_cap"/>
    <property type="match status" value="1"/>
</dbReference>
<dbReference type="InterPro" id="IPR029052">
    <property type="entry name" value="Metallo-depent_PP-like"/>
</dbReference>
<comment type="similarity">
    <text evidence="1">Belongs to the CapA family.</text>
</comment>
<dbReference type="SMART" id="SM00854">
    <property type="entry name" value="PGA_cap"/>
    <property type="match status" value="1"/>
</dbReference>
<sequence>MRIRIAAVGDMMLGTDYPENHLPDDDGVSFLAHVTPILAGADITFGNLEGVLLDGGEPGKKCSNPNACYLFRSPSRYVKHFVNAGFDVLSLANNHARDFGEEGRLASMETLAAAGIHHSGLEGDFASFMANELDVVVLAFAVTKNSNMMLDYDFAAEVVADHAKRYDIVIVSFHGGAEGRNVTRLPFAEEEYFDEPRGDVVKFSRMMIDAGADLILGHGPHVVRAIERYKNRLIAYSLGNFATYYGISVEGIKGLGPILVVTLDGAGNFVEGKIHSTIQLRPDGPSIDDDDGALNLIRSLSIRDFTTPGIVFDPDGSLSPAPRIFGLP</sequence>
<dbReference type="EMBL" id="LR633967">
    <property type="protein sequence ID" value="VUX55414.1"/>
    <property type="molecule type" value="Genomic_DNA"/>
</dbReference>
<evidence type="ECO:0000259" key="2">
    <source>
        <dbReference type="SMART" id="SM00854"/>
    </source>
</evidence>
<evidence type="ECO:0000256" key="1">
    <source>
        <dbReference type="ARBA" id="ARBA00005662"/>
    </source>
</evidence>
<dbReference type="SUPFAM" id="SSF56300">
    <property type="entry name" value="Metallo-dependent phosphatases"/>
    <property type="match status" value="1"/>
</dbReference>
<accession>A0A7D9H3D9</accession>
<dbReference type="PANTHER" id="PTHR33393">
    <property type="entry name" value="POLYGLUTAMINE SYNTHESIS ACCESSORY PROTEIN RV0574C-RELATED"/>
    <property type="match status" value="1"/>
</dbReference>
<dbReference type="InterPro" id="IPR019079">
    <property type="entry name" value="Capsule_synth_CapA"/>
</dbReference>
<proteinExistence type="inferred from homology"/>
<reference evidence="3" key="1">
    <citation type="submission" date="2019-07" db="EMBL/GenBank/DDBJ databases">
        <authorList>
            <person name="Weber M."/>
            <person name="Kostadinov I."/>
            <person name="Kostadinov D I."/>
        </authorList>
    </citation>
    <scope>NUCLEOTIDE SEQUENCE</scope>
    <source>
        <strain evidence="3">Gfbio:sag-sample-m06:053724c1-46a9-4a36-b237-ea2bf867836b</strain>
    </source>
</reference>
<dbReference type="CDD" id="cd07381">
    <property type="entry name" value="MPP_CapA"/>
    <property type="match status" value="1"/>
</dbReference>